<proteinExistence type="predicted"/>
<organism evidence="2 3">
    <name type="scientific">Lysinibacillus pakistanensis</name>
    <dbReference type="NCBI Taxonomy" id="759811"/>
    <lineage>
        <taxon>Bacteria</taxon>
        <taxon>Bacillati</taxon>
        <taxon>Bacillota</taxon>
        <taxon>Bacilli</taxon>
        <taxon>Bacillales</taxon>
        <taxon>Bacillaceae</taxon>
        <taxon>Lysinibacillus</taxon>
    </lineage>
</organism>
<evidence type="ECO:0000256" key="1">
    <source>
        <dbReference type="SAM" id="Phobius"/>
    </source>
</evidence>
<feature type="transmembrane region" description="Helical" evidence="1">
    <location>
        <begin position="137"/>
        <end position="159"/>
    </location>
</feature>
<dbReference type="RefSeq" id="WP_283869024.1">
    <property type="nucleotide sequence ID" value="NZ_CP045835.1"/>
</dbReference>
<sequence length="161" mass="18906">MMNMSLTVILRTLLYASLAFMVYDFVKIQQQFELMKRGYLDGFSVYISKLPGQLFIVITIILLLMNVIQLVVVKKNKQAKIKDYILPEYDVSDERSIEVTGKAVRISFVFILFYSFFILGSYMFIPNYFLDYIWYPMFSTASIPIVGLIIYLISFRVIYSR</sequence>
<dbReference type="Proteomes" id="UP000373269">
    <property type="component" value="Chromosome"/>
</dbReference>
<evidence type="ECO:0008006" key="4">
    <source>
        <dbReference type="Google" id="ProtNLM"/>
    </source>
</evidence>
<dbReference type="EMBL" id="CP045835">
    <property type="protein sequence ID" value="QGG52586.1"/>
    <property type="molecule type" value="Genomic_DNA"/>
</dbReference>
<keyword evidence="3" id="KW-1185">Reference proteome</keyword>
<gene>
    <name evidence="2" type="ORF">GDS87_17330</name>
</gene>
<keyword evidence="1" id="KW-0472">Membrane</keyword>
<reference evidence="2 3" key="1">
    <citation type="submission" date="2019-11" db="EMBL/GenBank/DDBJ databases">
        <title>Whole Genome Sequencing and Comparative Genomic Analyses of Lysinibacillus pakistanensis LZH-9, a Halotolerant Strain with Excellent COD Removal Capability.</title>
        <authorList>
            <person name="Zhou H."/>
        </authorList>
    </citation>
    <scope>NUCLEOTIDE SEQUENCE [LARGE SCALE GENOMIC DNA]</scope>
    <source>
        <strain evidence="2 3">LZH-9</strain>
    </source>
</reference>
<protein>
    <recommendedName>
        <fullName evidence="4">DUF3278 domain-containing protein</fullName>
    </recommendedName>
</protein>
<evidence type="ECO:0000313" key="3">
    <source>
        <dbReference type="Proteomes" id="UP000373269"/>
    </source>
</evidence>
<evidence type="ECO:0000313" key="2">
    <source>
        <dbReference type="EMBL" id="QGG52586.1"/>
    </source>
</evidence>
<feature type="transmembrane region" description="Helical" evidence="1">
    <location>
        <begin position="103"/>
        <end position="125"/>
    </location>
</feature>
<name>A0ABX6DD74_9BACI</name>
<keyword evidence="1" id="KW-0812">Transmembrane</keyword>
<feature type="transmembrane region" description="Helical" evidence="1">
    <location>
        <begin position="54"/>
        <end position="73"/>
    </location>
</feature>
<accession>A0ABX6DD74</accession>
<keyword evidence="1" id="KW-1133">Transmembrane helix</keyword>